<proteinExistence type="predicted"/>
<dbReference type="AlphaFoldDB" id="A0A9N9FLY3"/>
<evidence type="ECO:0000256" key="1">
    <source>
        <dbReference type="SAM" id="Coils"/>
    </source>
</evidence>
<gene>
    <name evidence="2" type="ORF">ALEPTO_LOCUS5523</name>
</gene>
<evidence type="ECO:0000313" key="2">
    <source>
        <dbReference type="EMBL" id="CAG8543414.1"/>
    </source>
</evidence>
<protein>
    <submittedName>
        <fullName evidence="2">3974_t:CDS:1</fullName>
    </submittedName>
</protein>
<keyword evidence="1" id="KW-0175">Coiled coil</keyword>
<reference evidence="2" key="1">
    <citation type="submission" date="2021-06" db="EMBL/GenBank/DDBJ databases">
        <authorList>
            <person name="Kallberg Y."/>
            <person name="Tangrot J."/>
            <person name="Rosling A."/>
        </authorList>
    </citation>
    <scope>NUCLEOTIDE SEQUENCE</scope>
    <source>
        <strain evidence="2">FL130A</strain>
    </source>
</reference>
<sequence>NNDLDEITKSSTLLDGLLLNPSTLIPILSSEYDLFPKDIALLLNGGNGSRGVKTQSKNNKTDILNQLQSLKEQRIKEAQHLEHELSNLKNNVSDEQNINFLAVMFIMICDSCSNKLQDQNMYEFEEEKDENKESLVRLTTVAGDLKQQLTRFDEIYDKEIAPWVKNNKDTRDKSNTIGPSTKRANIEIKRLRNYLEDLQTIHTSYENIVSNIPDIIATRPLSPPNNNNTREIQGSIKINPINIVNAKGETGLEAITKLETIEKILRDGILRRERRAG</sequence>
<dbReference type="EMBL" id="CAJVPS010001566">
    <property type="protein sequence ID" value="CAG8543414.1"/>
    <property type="molecule type" value="Genomic_DNA"/>
</dbReference>
<comment type="caution">
    <text evidence="2">The sequence shown here is derived from an EMBL/GenBank/DDBJ whole genome shotgun (WGS) entry which is preliminary data.</text>
</comment>
<accession>A0A9N9FLY3</accession>
<feature type="non-terminal residue" evidence="2">
    <location>
        <position position="277"/>
    </location>
</feature>
<dbReference type="OrthoDB" id="2346021at2759"/>
<keyword evidence="3" id="KW-1185">Reference proteome</keyword>
<evidence type="ECO:0000313" key="3">
    <source>
        <dbReference type="Proteomes" id="UP000789508"/>
    </source>
</evidence>
<feature type="coiled-coil region" evidence="1">
    <location>
        <begin position="53"/>
        <end position="98"/>
    </location>
</feature>
<dbReference type="Proteomes" id="UP000789508">
    <property type="component" value="Unassembled WGS sequence"/>
</dbReference>
<organism evidence="2 3">
    <name type="scientific">Ambispora leptoticha</name>
    <dbReference type="NCBI Taxonomy" id="144679"/>
    <lineage>
        <taxon>Eukaryota</taxon>
        <taxon>Fungi</taxon>
        <taxon>Fungi incertae sedis</taxon>
        <taxon>Mucoromycota</taxon>
        <taxon>Glomeromycotina</taxon>
        <taxon>Glomeromycetes</taxon>
        <taxon>Archaeosporales</taxon>
        <taxon>Ambisporaceae</taxon>
        <taxon>Ambispora</taxon>
    </lineage>
</organism>
<name>A0A9N9FLY3_9GLOM</name>